<dbReference type="RefSeq" id="WP_099594040.1">
    <property type="nucleotide sequence ID" value="NZ_CP016634.1"/>
</dbReference>
<sequence>MNKLRALTAFLLEQNLVQPEKLESFTDQVNLELLWKPTGNGGMHMGDMRYRALITLENFNGDPVLLMALVGSWLESNDPDRDDDLPKPNFVVEAIDPDHGLFDVELTLEFTEEQHLVEDPDGLIMVGGKRYGLGQGELWVAEEGEVAHGA</sequence>
<accession>A0A1B2FE02</accession>
<proteinExistence type="predicted"/>
<dbReference type="InterPro" id="IPR009678">
    <property type="entry name" value="Phage_tail_completion_R"/>
</dbReference>
<name>A0A1B2FE02_PSEPU</name>
<organism evidence="1">
    <name type="scientific">Pseudomonas putida</name>
    <name type="common">Arthrobacter siderocapsulatus</name>
    <dbReference type="NCBI Taxonomy" id="303"/>
    <lineage>
        <taxon>Bacteria</taxon>
        <taxon>Pseudomonadati</taxon>
        <taxon>Pseudomonadota</taxon>
        <taxon>Gammaproteobacteria</taxon>
        <taxon>Pseudomonadales</taxon>
        <taxon>Pseudomonadaceae</taxon>
        <taxon>Pseudomonas</taxon>
    </lineage>
</organism>
<protein>
    <submittedName>
        <fullName evidence="1">p2 phage tail completion protein R</fullName>
    </submittedName>
</protein>
<evidence type="ECO:0000313" key="1">
    <source>
        <dbReference type="EMBL" id="ANY90445.1"/>
    </source>
</evidence>
<dbReference type="AlphaFoldDB" id="A0A1B2FE02"/>
<reference evidence="1" key="1">
    <citation type="submission" date="2016-07" db="EMBL/GenBank/DDBJ databases">
        <title>New class B carbapenemase carried by novel plasmid in Pseudomonas putida enviromental strain in eastern Amazonia.</title>
        <authorList>
            <person name="Souza C.O."/>
            <person name="Lima K.V."/>
            <person name="Brasiliense D.M."/>
            <person name="Perez-Chaparro P.J."/>
            <person name="Mamizuka E.M."/>
            <person name="Lima M.O."/>
            <person name="Lima L.N."/>
            <person name="McCulloch J.A."/>
        </authorList>
    </citation>
    <scope>NUCLEOTIDE SEQUENCE [LARGE SCALE GENOMIC DNA]</scope>
    <source>
        <strain evidence="1">IEC33019</strain>
    </source>
</reference>
<dbReference type="Pfam" id="PF06891">
    <property type="entry name" value="P2_Phage_GpR"/>
    <property type="match status" value="1"/>
</dbReference>
<dbReference type="EMBL" id="CP016634">
    <property type="protein sequence ID" value="ANY90445.1"/>
    <property type="molecule type" value="Genomic_DNA"/>
</dbReference>
<gene>
    <name evidence="1" type="ORF">IEC33019_4963</name>
</gene>